<sequence>MKKKLKSTKEVVNGVWVTDVETPNKPTSTQKKAIQNIIGRHAKHGEVLNENLS</sequence>
<dbReference type="EMBL" id="MT142504">
    <property type="protein sequence ID" value="QJA83146.1"/>
    <property type="molecule type" value="Genomic_DNA"/>
</dbReference>
<accession>A0A6M3J2P4</accession>
<reference evidence="1" key="1">
    <citation type="submission" date="2020-03" db="EMBL/GenBank/DDBJ databases">
        <title>The deep terrestrial virosphere.</title>
        <authorList>
            <person name="Holmfeldt K."/>
            <person name="Nilsson E."/>
            <person name="Simone D."/>
            <person name="Lopez-Fernandez M."/>
            <person name="Wu X."/>
            <person name="de Brujin I."/>
            <person name="Lundin D."/>
            <person name="Andersson A."/>
            <person name="Bertilsson S."/>
            <person name="Dopson M."/>
        </authorList>
    </citation>
    <scope>NUCLEOTIDE SEQUENCE</scope>
    <source>
        <strain evidence="2">MM415A00310</strain>
        <strain evidence="1">MM415B00528</strain>
    </source>
</reference>
<name>A0A6M3J2P4_9ZZZZ</name>
<dbReference type="EMBL" id="MT141515">
    <property type="protein sequence ID" value="QJA64219.1"/>
    <property type="molecule type" value="Genomic_DNA"/>
</dbReference>
<dbReference type="AlphaFoldDB" id="A0A6M3J2P4"/>
<evidence type="ECO:0000313" key="2">
    <source>
        <dbReference type="EMBL" id="QJA83146.1"/>
    </source>
</evidence>
<protein>
    <submittedName>
        <fullName evidence="1">Uncharacterized protein</fullName>
    </submittedName>
</protein>
<proteinExistence type="predicted"/>
<gene>
    <name evidence="2" type="ORF">MM415A00310_0026</name>
    <name evidence="1" type="ORF">MM415B00528_0026</name>
</gene>
<evidence type="ECO:0000313" key="1">
    <source>
        <dbReference type="EMBL" id="QJA64219.1"/>
    </source>
</evidence>
<organism evidence="1">
    <name type="scientific">viral metagenome</name>
    <dbReference type="NCBI Taxonomy" id="1070528"/>
    <lineage>
        <taxon>unclassified sequences</taxon>
        <taxon>metagenomes</taxon>
        <taxon>organismal metagenomes</taxon>
    </lineage>
</organism>